<proteinExistence type="predicted"/>
<protein>
    <submittedName>
        <fullName evidence="1">Uncharacterized protein</fullName>
    </submittedName>
</protein>
<evidence type="ECO:0000313" key="1">
    <source>
        <dbReference type="EMBL" id="KAK8946475.1"/>
    </source>
</evidence>
<dbReference type="Proteomes" id="UP001418222">
    <property type="component" value="Unassembled WGS sequence"/>
</dbReference>
<dbReference type="EMBL" id="JBBWWQ010000005">
    <property type="protein sequence ID" value="KAK8946475.1"/>
    <property type="molecule type" value="Genomic_DNA"/>
</dbReference>
<comment type="caution">
    <text evidence="1">The sequence shown here is derived from an EMBL/GenBank/DDBJ whole genome shotgun (WGS) entry which is preliminary data.</text>
</comment>
<organism evidence="1 2">
    <name type="scientific">Platanthera zijinensis</name>
    <dbReference type="NCBI Taxonomy" id="2320716"/>
    <lineage>
        <taxon>Eukaryota</taxon>
        <taxon>Viridiplantae</taxon>
        <taxon>Streptophyta</taxon>
        <taxon>Embryophyta</taxon>
        <taxon>Tracheophyta</taxon>
        <taxon>Spermatophyta</taxon>
        <taxon>Magnoliopsida</taxon>
        <taxon>Liliopsida</taxon>
        <taxon>Asparagales</taxon>
        <taxon>Orchidaceae</taxon>
        <taxon>Orchidoideae</taxon>
        <taxon>Orchideae</taxon>
        <taxon>Orchidinae</taxon>
        <taxon>Platanthera</taxon>
    </lineage>
</organism>
<keyword evidence="2" id="KW-1185">Reference proteome</keyword>
<reference evidence="1 2" key="1">
    <citation type="journal article" date="2022" name="Nat. Plants">
        <title>Genomes of leafy and leafless Platanthera orchids illuminate the evolution of mycoheterotrophy.</title>
        <authorList>
            <person name="Li M.H."/>
            <person name="Liu K.W."/>
            <person name="Li Z."/>
            <person name="Lu H.C."/>
            <person name="Ye Q.L."/>
            <person name="Zhang D."/>
            <person name="Wang J.Y."/>
            <person name="Li Y.F."/>
            <person name="Zhong Z.M."/>
            <person name="Liu X."/>
            <person name="Yu X."/>
            <person name="Liu D.K."/>
            <person name="Tu X.D."/>
            <person name="Liu B."/>
            <person name="Hao Y."/>
            <person name="Liao X.Y."/>
            <person name="Jiang Y.T."/>
            <person name="Sun W.H."/>
            <person name="Chen J."/>
            <person name="Chen Y.Q."/>
            <person name="Ai Y."/>
            <person name="Zhai J.W."/>
            <person name="Wu S.S."/>
            <person name="Zhou Z."/>
            <person name="Hsiao Y.Y."/>
            <person name="Wu W.L."/>
            <person name="Chen Y.Y."/>
            <person name="Lin Y.F."/>
            <person name="Hsu J.L."/>
            <person name="Li C.Y."/>
            <person name="Wang Z.W."/>
            <person name="Zhao X."/>
            <person name="Zhong W.Y."/>
            <person name="Ma X.K."/>
            <person name="Ma L."/>
            <person name="Huang J."/>
            <person name="Chen G.Z."/>
            <person name="Huang M.Z."/>
            <person name="Huang L."/>
            <person name="Peng D.H."/>
            <person name="Luo Y.B."/>
            <person name="Zou S.Q."/>
            <person name="Chen S.P."/>
            <person name="Lan S."/>
            <person name="Tsai W.C."/>
            <person name="Van de Peer Y."/>
            <person name="Liu Z.J."/>
        </authorList>
    </citation>
    <scope>NUCLEOTIDE SEQUENCE [LARGE SCALE GENOMIC DNA]</scope>
    <source>
        <strain evidence="1">Lor287</strain>
    </source>
</reference>
<evidence type="ECO:0000313" key="2">
    <source>
        <dbReference type="Proteomes" id="UP001418222"/>
    </source>
</evidence>
<sequence length="61" mass="6586">MAAAEAETIRELRLARSSVWKDDSIHSLAVGLVTEAVILLTTKGKISPILPKPNIISQTCK</sequence>
<dbReference type="AlphaFoldDB" id="A0AAP0BQ79"/>
<name>A0AAP0BQ79_9ASPA</name>
<gene>
    <name evidence="1" type="ORF">KSP39_PZI007243</name>
</gene>
<accession>A0AAP0BQ79</accession>